<dbReference type="Pfam" id="PF19303">
    <property type="entry name" value="Anticodon_3"/>
    <property type="match status" value="1"/>
</dbReference>
<keyword evidence="9 13" id="KW-0694">RNA-binding</keyword>
<evidence type="ECO:0000259" key="15">
    <source>
        <dbReference type="PROSITE" id="PS50886"/>
    </source>
</evidence>
<gene>
    <name evidence="13" type="primary">metG</name>
    <name evidence="16" type="ORF">DPF_1384</name>
</gene>
<keyword evidence="17" id="KW-1185">Reference proteome</keyword>
<dbReference type="FunFam" id="2.40.50.140:FF:000042">
    <property type="entry name" value="Methionine--tRNA ligase"/>
    <property type="match status" value="1"/>
</dbReference>
<evidence type="ECO:0000256" key="9">
    <source>
        <dbReference type="ARBA" id="ARBA00022884"/>
    </source>
</evidence>
<feature type="domain" description="TRNA-binding" evidence="15">
    <location>
        <begin position="540"/>
        <end position="641"/>
    </location>
</feature>
<evidence type="ECO:0000256" key="1">
    <source>
        <dbReference type="ARBA" id="ARBA00003314"/>
    </source>
</evidence>
<dbReference type="EMBL" id="BDFE01000015">
    <property type="protein sequence ID" value="GAU08668.1"/>
    <property type="molecule type" value="Genomic_DNA"/>
</dbReference>
<feature type="binding site" evidence="13">
    <location>
        <position position="129"/>
    </location>
    <ligand>
        <name>Zn(2+)</name>
        <dbReference type="ChEBI" id="CHEBI:29105"/>
    </ligand>
</feature>
<dbReference type="InterPro" id="IPR012340">
    <property type="entry name" value="NA-bd_OB-fold"/>
</dbReference>
<keyword evidence="6 13" id="KW-0436">Ligase</keyword>
<comment type="function">
    <text evidence="1 13">Is required not only for elongation of protein synthesis but also for the initiation of all mRNA translation through initiator tRNA(fMet) aminoacylation.</text>
</comment>
<keyword evidence="10 13" id="KW-0648">Protein biosynthesis</keyword>
<keyword evidence="13" id="KW-0479">Metal-binding</keyword>
<accession>A0A194AH63</accession>
<dbReference type="PANTHER" id="PTHR43326">
    <property type="entry name" value="METHIONYL-TRNA SYNTHETASE"/>
    <property type="match status" value="1"/>
</dbReference>
<evidence type="ECO:0000256" key="11">
    <source>
        <dbReference type="ARBA" id="ARBA00023146"/>
    </source>
</evidence>
<evidence type="ECO:0000256" key="5">
    <source>
        <dbReference type="ARBA" id="ARBA00022555"/>
    </source>
</evidence>
<dbReference type="NCBIfam" id="NF008900">
    <property type="entry name" value="PRK12267.1"/>
    <property type="match status" value="1"/>
</dbReference>
<dbReference type="Pfam" id="PF01588">
    <property type="entry name" value="tRNA_bind"/>
    <property type="match status" value="1"/>
</dbReference>
<keyword evidence="11 13" id="KW-0030">Aminoacyl-tRNA synthetase</keyword>
<evidence type="ECO:0000256" key="13">
    <source>
        <dbReference type="HAMAP-Rule" id="MF_01228"/>
    </source>
</evidence>
<dbReference type="PANTHER" id="PTHR43326:SF1">
    <property type="entry name" value="METHIONINE--TRNA LIGASE, MITOCHONDRIAL"/>
    <property type="match status" value="1"/>
</dbReference>
<reference evidence="17" key="1">
    <citation type="submission" date="2016-06" db="EMBL/GenBank/DDBJ databases">
        <title>Draft genome sequence of Desulfoplanes formicivorans strain Pf12B.</title>
        <authorList>
            <person name="Watanabe M."/>
            <person name="Kojima H."/>
            <person name="Fukui M."/>
        </authorList>
    </citation>
    <scope>NUCLEOTIDE SEQUENCE [LARGE SCALE GENOMIC DNA]</scope>
    <source>
        <strain evidence="17">Pf12B</strain>
    </source>
</reference>
<evidence type="ECO:0000256" key="10">
    <source>
        <dbReference type="ARBA" id="ARBA00022917"/>
    </source>
</evidence>
<dbReference type="Gene3D" id="2.170.220.10">
    <property type="match status" value="1"/>
</dbReference>
<keyword evidence="13" id="KW-0862">Zinc</keyword>
<dbReference type="PROSITE" id="PS50886">
    <property type="entry name" value="TRBD"/>
    <property type="match status" value="1"/>
</dbReference>
<dbReference type="InterPro" id="IPR014758">
    <property type="entry name" value="Met-tRNA_synth"/>
</dbReference>
<dbReference type="GO" id="GO:0005524">
    <property type="term" value="F:ATP binding"/>
    <property type="evidence" value="ECO:0007669"/>
    <property type="project" value="UniProtKB-UniRule"/>
</dbReference>
<dbReference type="GO" id="GO:0000049">
    <property type="term" value="F:tRNA binding"/>
    <property type="evidence" value="ECO:0007669"/>
    <property type="project" value="UniProtKB-UniRule"/>
</dbReference>
<dbReference type="CDD" id="cd00814">
    <property type="entry name" value="MetRS_core"/>
    <property type="match status" value="1"/>
</dbReference>
<dbReference type="AlphaFoldDB" id="A0A194AH63"/>
<sequence length="641" mass="72447">MDSFFLSTPIYYVNAKPHLGHGYTTIVADAQSRFHRLAGEKTFFLTGTDEHGDKIVQAAEKNGQSPQEYADHISGLFSSLWPRLNISNDYFVRTTDPGHKKIVQEVLQKVYDNGDIYFHEYGGHYCYGCERFYTEKELVDGKCPDHLTKPTYIKEKNYFFRMSKYFDRLREHIETHPEFIQPERYRNEVLSMLKEDLGDLCISRPKSRLTWGIELPFDSNFVTYVWFDALLNYISSLDYPDGEKFALFWPGAHHLVAKDILKPHAVFWPTMLMSAGIPLYKGLRVHGYWTVNETKMSKSLGNVVEPLTMATKYGLDPFRYFLLREMRFGSDASFSEEALVGRLNADLANDLGNLFSRVLSMTKKYFGSVVPACGELTQDDREAIELGTNALDNFRELFPRFQVSRSLDALWELIRFLNKYVDSQAPWTLAKQGDTARLQTVMYILLEGMRKVALHLWPVMPTACETMLSQLGIDFDLQAVDLAGESGHWSGLVPGTKVAAKSNIFPRQELRLDQEESVADKGDKPSGRDQQETPCIDSGAFQQVDLRVGTVVKAEPVPKTDKLLLMTIDLGETEPRQVVGGLAESWTPEELVGRQVVVVANLKPRKLRGVTSQGMVLAVRTDSGLELLAPSGNVAPGSRVS</sequence>
<comment type="caution">
    <text evidence="13">Lacks conserved residue(s) required for the propagation of feature annotation.</text>
</comment>
<keyword evidence="8 13" id="KW-0067">ATP-binding</keyword>
<dbReference type="SUPFAM" id="SSF47323">
    <property type="entry name" value="Anticodon-binding domain of a subclass of class I aminoacyl-tRNA synthetases"/>
    <property type="match status" value="1"/>
</dbReference>
<dbReference type="InterPro" id="IPR002547">
    <property type="entry name" value="tRNA-bd_dom"/>
</dbReference>
<dbReference type="PRINTS" id="PR01041">
    <property type="entry name" value="TRNASYNTHMET"/>
</dbReference>
<dbReference type="SUPFAM" id="SSF50249">
    <property type="entry name" value="Nucleic acid-binding proteins"/>
    <property type="match status" value="1"/>
</dbReference>
<dbReference type="STRING" id="1592317.DPF_1384"/>
<dbReference type="Gene3D" id="3.40.50.620">
    <property type="entry name" value="HUPs"/>
    <property type="match status" value="1"/>
</dbReference>
<comment type="subunit">
    <text evidence="3 13">Homodimer.</text>
</comment>
<dbReference type="InterPro" id="IPR009080">
    <property type="entry name" value="tRNAsynth_Ia_anticodon-bd"/>
</dbReference>
<evidence type="ECO:0000313" key="16">
    <source>
        <dbReference type="EMBL" id="GAU08668.1"/>
    </source>
</evidence>
<dbReference type="GO" id="GO:0004825">
    <property type="term" value="F:methionine-tRNA ligase activity"/>
    <property type="evidence" value="ECO:0007669"/>
    <property type="project" value="UniProtKB-UniRule"/>
</dbReference>
<keyword evidence="4 13" id="KW-0963">Cytoplasm</keyword>
<evidence type="ECO:0000313" key="17">
    <source>
        <dbReference type="Proteomes" id="UP000095200"/>
    </source>
</evidence>
<dbReference type="Proteomes" id="UP000095200">
    <property type="component" value="Unassembled WGS sequence"/>
</dbReference>
<evidence type="ECO:0000256" key="12">
    <source>
        <dbReference type="ARBA" id="ARBA00047364"/>
    </source>
</evidence>
<feature type="binding site" evidence="13">
    <location>
        <position position="143"/>
    </location>
    <ligand>
        <name>Zn(2+)</name>
        <dbReference type="ChEBI" id="CHEBI:29105"/>
    </ligand>
</feature>
<evidence type="ECO:0000256" key="3">
    <source>
        <dbReference type="ARBA" id="ARBA00011738"/>
    </source>
</evidence>
<feature type="binding site" evidence="13">
    <location>
        <position position="126"/>
    </location>
    <ligand>
        <name>Zn(2+)</name>
        <dbReference type="ChEBI" id="CHEBI:29105"/>
    </ligand>
</feature>
<dbReference type="InterPro" id="IPR023457">
    <property type="entry name" value="Met-tRNA_synth_2"/>
</dbReference>
<dbReference type="RefSeq" id="WP_069858380.1">
    <property type="nucleotide sequence ID" value="NZ_BDFE01000015.1"/>
</dbReference>
<dbReference type="Pfam" id="PF09334">
    <property type="entry name" value="tRNA-synt_1g"/>
    <property type="match status" value="2"/>
</dbReference>
<dbReference type="Gene3D" id="2.40.50.140">
    <property type="entry name" value="Nucleic acid-binding proteins"/>
    <property type="match status" value="1"/>
</dbReference>
<feature type="binding site" evidence="13">
    <location>
        <position position="146"/>
    </location>
    <ligand>
        <name>Zn(2+)</name>
        <dbReference type="ChEBI" id="CHEBI:29105"/>
    </ligand>
</feature>
<comment type="subcellular location">
    <subcellularLocation>
        <location evidence="2 13">Cytoplasm</location>
    </subcellularLocation>
</comment>
<dbReference type="GO" id="GO:0005737">
    <property type="term" value="C:cytoplasm"/>
    <property type="evidence" value="ECO:0007669"/>
    <property type="project" value="UniProtKB-SubCell"/>
</dbReference>
<dbReference type="GO" id="GO:0006431">
    <property type="term" value="P:methionyl-tRNA aminoacylation"/>
    <property type="evidence" value="ECO:0007669"/>
    <property type="project" value="UniProtKB-UniRule"/>
</dbReference>
<dbReference type="SUPFAM" id="SSF52374">
    <property type="entry name" value="Nucleotidylyl transferase"/>
    <property type="match status" value="1"/>
</dbReference>
<evidence type="ECO:0000256" key="4">
    <source>
        <dbReference type="ARBA" id="ARBA00022490"/>
    </source>
</evidence>
<dbReference type="InterPro" id="IPR033911">
    <property type="entry name" value="MetRS_core"/>
</dbReference>
<dbReference type="InterPro" id="IPR041872">
    <property type="entry name" value="Anticodon_Met"/>
</dbReference>
<keyword evidence="7 13" id="KW-0547">Nucleotide-binding</keyword>
<dbReference type="InterPro" id="IPR014729">
    <property type="entry name" value="Rossmann-like_a/b/a_fold"/>
</dbReference>
<comment type="similarity">
    <text evidence="13">Belongs to the class-I aminoacyl-tRNA synthetase family. MetG type 2A subfamily.</text>
</comment>
<dbReference type="EC" id="6.1.1.10" evidence="13"/>
<dbReference type="Gene3D" id="1.10.730.10">
    <property type="entry name" value="Isoleucyl-tRNA Synthetase, Domain 1"/>
    <property type="match status" value="1"/>
</dbReference>
<evidence type="ECO:0000256" key="7">
    <source>
        <dbReference type="ARBA" id="ARBA00022741"/>
    </source>
</evidence>
<dbReference type="NCBIfam" id="TIGR00398">
    <property type="entry name" value="metG"/>
    <property type="match status" value="1"/>
</dbReference>
<dbReference type="InterPro" id="IPR015413">
    <property type="entry name" value="Methionyl/Leucyl_tRNA_Synth"/>
</dbReference>
<evidence type="ECO:0000256" key="2">
    <source>
        <dbReference type="ARBA" id="ARBA00004496"/>
    </source>
</evidence>
<keyword evidence="5 13" id="KW-0820">tRNA-binding</keyword>
<feature type="short sequence motif" description="'KMSKS' region" evidence="13">
    <location>
        <begin position="295"/>
        <end position="299"/>
    </location>
</feature>
<evidence type="ECO:0000256" key="14">
    <source>
        <dbReference type="SAM" id="MobiDB-lite"/>
    </source>
</evidence>
<dbReference type="HAMAP" id="MF_01228">
    <property type="entry name" value="Met_tRNA_synth_type2"/>
    <property type="match status" value="1"/>
</dbReference>
<comment type="catalytic activity">
    <reaction evidence="12 13">
        <text>tRNA(Met) + L-methionine + ATP = L-methionyl-tRNA(Met) + AMP + diphosphate</text>
        <dbReference type="Rhea" id="RHEA:13481"/>
        <dbReference type="Rhea" id="RHEA-COMP:9667"/>
        <dbReference type="Rhea" id="RHEA-COMP:9698"/>
        <dbReference type="ChEBI" id="CHEBI:30616"/>
        <dbReference type="ChEBI" id="CHEBI:33019"/>
        <dbReference type="ChEBI" id="CHEBI:57844"/>
        <dbReference type="ChEBI" id="CHEBI:78442"/>
        <dbReference type="ChEBI" id="CHEBI:78530"/>
        <dbReference type="ChEBI" id="CHEBI:456215"/>
        <dbReference type="EC" id="6.1.1.10"/>
    </reaction>
</comment>
<name>A0A194AH63_9BACT</name>
<dbReference type="NCBIfam" id="TIGR00399">
    <property type="entry name" value="metG_C_term"/>
    <property type="match status" value="1"/>
</dbReference>
<evidence type="ECO:0000256" key="6">
    <source>
        <dbReference type="ARBA" id="ARBA00022598"/>
    </source>
</evidence>
<evidence type="ECO:0000256" key="8">
    <source>
        <dbReference type="ARBA" id="ARBA00022840"/>
    </source>
</evidence>
<dbReference type="CDD" id="cd02800">
    <property type="entry name" value="tRNA_bind_EcMetRS_like"/>
    <property type="match status" value="1"/>
</dbReference>
<protein>
    <recommendedName>
        <fullName evidence="13">Methionine--tRNA ligase</fullName>
        <ecNumber evidence="13">6.1.1.10</ecNumber>
    </recommendedName>
    <alternativeName>
        <fullName evidence="13">Methionyl-tRNA synthetase</fullName>
        <shortName evidence="13">MetRS</shortName>
    </alternativeName>
</protein>
<feature type="compositionally biased region" description="Basic and acidic residues" evidence="14">
    <location>
        <begin position="514"/>
        <end position="531"/>
    </location>
</feature>
<organism evidence="16 17">
    <name type="scientific">Desulfoplanes formicivorans</name>
    <dbReference type="NCBI Taxonomy" id="1592317"/>
    <lineage>
        <taxon>Bacteria</taxon>
        <taxon>Pseudomonadati</taxon>
        <taxon>Thermodesulfobacteriota</taxon>
        <taxon>Desulfovibrionia</taxon>
        <taxon>Desulfovibrionales</taxon>
        <taxon>Desulfoplanaceae</taxon>
        <taxon>Desulfoplanes</taxon>
    </lineage>
</organism>
<comment type="caution">
    <text evidence="16">The sequence shown here is derived from an EMBL/GenBank/DDBJ whole genome shotgun (WGS) entry which is preliminary data.</text>
</comment>
<feature type="short sequence motif" description="'HIGH' region" evidence="13">
    <location>
        <begin position="11"/>
        <end position="21"/>
    </location>
</feature>
<dbReference type="GO" id="GO:0046872">
    <property type="term" value="F:metal ion binding"/>
    <property type="evidence" value="ECO:0007669"/>
    <property type="project" value="UniProtKB-KW"/>
</dbReference>
<dbReference type="InterPro" id="IPR004495">
    <property type="entry name" value="Met-tRNA-synth_bsu_C"/>
</dbReference>
<dbReference type="CDD" id="cd07957">
    <property type="entry name" value="Anticodon_Ia_Met"/>
    <property type="match status" value="1"/>
</dbReference>
<comment type="cofactor">
    <cofactor evidence="13">
        <name>Zn(2+)</name>
        <dbReference type="ChEBI" id="CHEBI:29105"/>
    </cofactor>
    <text evidence="13">Binds 1 zinc ion per subunit.</text>
</comment>
<proteinExistence type="inferred from homology"/>
<dbReference type="FunFam" id="2.170.220.10:FF:000003">
    <property type="entry name" value="Methionine--tRNA ligase"/>
    <property type="match status" value="1"/>
</dbReference>
<feature type="region of interest" description="Disordered" evidence="14">
    <location>
        <begin position="514"/>
        <end position="534"/>
    </location>
</feature>